<keyword evidence="10" id="KW-0067">ATP-binding</keyword>
<dbReference type="SUPFAM" id="SSF53850">
    <property type="entry name" value="Periplasmic binding protein-like II"/>
    <property type="match status" value="1"/>
</dbReference>
<evidence type="ECO:0000259" key="14">
    <source>
        <dbReference type="Pfam" id="PF01634"/>
    </source>
</evidence>
<protein>
    <recommendedName>
        <fullName evidence="4 13">ATP phosphoribosyltransferase</fullName>
        <ecNumber evidence="4 13">2.4.2.17</ecNumber>
    </recommendedName>
</protein>
<evidence type="ECO:0000256" key="3">
    <source>
        <dbReference type="ARBA" id="ARBA00004667"/>
    </source>
</evidence>
<comment type="catalytic activity">
    <reaction evidence="1">
        <text>1-(5-phospho-beta-D-ribosyl)-ATP + diphosphate = 5-phospho-alpha-D-ribose 1-diphosphate + ATP</text>
        <dbReference type="Rhea" id="RHEA:18473"/>
        <dbReference type="ChEBI" id="CHEBI:30616"/>
        <dbReference type="ChEBI" id="CHEBI:33019"/>
        <dbReference type="ChEBI" id="CHEBI:58017"/>
        <dbReference type="ChEBI" id="CHEBI:73183"/>
        <dbReference type="EC" id="2.4.2.17"/>
    </reaction>
</comment>
<dbReference type="EC" id="2.4.2.17" evidence="4 13"/>
<comment type="subcellular location">
    <subcellularLocation>
        <location evidence="2">Cytoplasm</location>
    </subcellularLocation>
</comment>
<dbReference type="GO" id="GO:0005524">
    <property type="term" value="F:ATP binding"/>
    <property type="evidence" value="ECO:0007669"/>
    <property type="project" value="UniProtKB-KW"/>
</dbReference>
<evidence type="ECO:0000256" key="13">
    <source>
        <dbReference type="NCBIfam" id="TIGR00070"/>
    </source>
</evidence>
<accession>A0A0S7XM67</accession>
<sequence length="90" mass="10166">MTLRIGLPKGSLQENTFQIFSRAGYHVSVSDRSYLPAIDDQELESFLIRAQEIPRYVQDGWLDAGLTGKDWITESKAEVVEVCDLVYSKA</sequence>
<evidence type="ECO:0000256" key="10">
    <source>
        <dbReference type="ARBA" id="ARBA00022840"/>
    </source>
</evidence>
<dbReference type="AlphaFoldDB" id="A0A0S7XM67"/>
<feature type="non-terminal residue" evidence="15">
    <location>
        <position position="90"/>
    </location>
</feature>
<dbReference type="Gene3D" id="3.40.190.10">
    <property type="entry name" value="Periplasmic binding protein-like II"/>
    <property type="match status" value="1"/>
</dbReference>
<dbReference type="GO" id="GO:0003879">
    <property type="term" value="F:ATP phosphoribosyltransferase activity"/>
    <property type="evidence" value="ECO:0007669"/>
    <property type="project" value="UniProtKB-UniRule"/>
</dbReference>
<dbReference type="NCBIfam" id="TIGR00070">
    <property type="entry name" value="hisG"/>
    <property type="match status" value="1"/>
</dbReference>
<comment type="pathway">
    <text evidence="3">Amino-acid biosynthesis; L-histidine biosynthesis; L-histidine from 5-phospho-alpha-D-ribose 1-diphosphate: step 1/9.</text>
</comment>
<keyword evidence="5" id="KW-0963">Cytoplasm</keyword>
<dbReference type="UniPathway" id="UPA00031">
    <property type="reaction ID" value="UER00006"/>
</dbReference>
<dbReference type="GO" id="GO:0005737">
    <property type="term" value="C:cytoplasm"/>
    <property type="evidence" value="ECO:0007669"/>
    <property type="project" value="UniProtKB-SubCell"/>
</dbReference>
<proteinExistence type="predicted"/>
<comment type="function">
    <text evidence="12">Catalyzes the condensation of ATP and 5-phosphoribose 1-diphosphate to form N'-(5'-phosphoribosyl)-ATP (PR-ATP). Has a crucial role in the pathway because the rate of histidine biosynthesis seems to be controlled primarily by regulation of HisG enzymatic activity.</text>
</comment>
<keyword evidence="11" id="KW-0368">Histidine biosynthesis</keyword>
<evidence type="ECO:0000256" key="5">
    <source>
        <dbReference type="ARBA" id="ARBA00022490"/>
    </source>
</evidence>
<dbReference type="PANTHER" id="PTHR21403">
    <property type="entry name" value="ATP PHOSPHORIBOSYLTRANSFERASE ATP-PRTASE"/>
    <property type="match status" value="1"/>
</dbReference>
<keyword evidence="7 15" id="KW-0328">Glycosyltransferase</keyword>
<evidence type="ECO:0000313" key="15">
    <source>
        <dbReference type="EMBL" id="KPJ63585.1"/>
    </source>
</evidence>
<keyword evidence="9" id="KW-0547">Nucleotide-binding</keyword>
<name>A0A0S7XM67_9BACT</name>
<feature type="domain" description="ATP phosphoribosyltransferase catalytic" evidence="14">
    <location>
        <begin position="49"/>
        <end position="89"/>
    </location>
</feature>
<dbReference type="InterPro" id="IPR001348">
    <property type="entry name" value="ATP_PRibTrfase_HisG"/>
</dbReference>
<dbReference type="Pfam" id="PF01634">
    <property type="entry name" value="HisG"/>
    <property type="match status" value="1"/>
</dbReference>
<evidence type="ECO:0000256" key="1">
    <source>
        <dbReference type="ARBA" id="ARBA00000915"/>
    </source>
</evidence>
<gene>
    <name evidence="15" type="ORF">AMK68_03670</name>
</gene>
<comment type="caution">
    <text evidence="15">The sequence shown here is derived from an EMBL/GenBank/DDBJ whole genome shotgun (WGS) entry which is preliminary data.</text>
</comment>
<dbReference type="InterPro" id="IPR013820">
    <property type="entry name" value="ATP_PRibTrfase_cat"/>
</dbReference>
<dbReference type="Proteomes" id="UP000052020">
    <property type="component" value="Unassembled WGS sequence"/>
</dbReference>
<evidence type="ECO:0000256" key="8">
    <source>
        <dbReference type="ARBA" id="ARBA00022679"/>
    </source>
</evidence>
<evidence type="ECO:0000256" key="4">
    <source>
        <dbReference type="ARBA" id="ARBA00011946"/>
    </source>
</evidence>
<keyword evidence="8 15" id="KW-0808">Transferase</keyword>
<evidence type="ECO:0000256" key="2">
    <source>
        <dbReference type="ARBA" id="ARBA00004496"/>
    </source>
</evidence>
<dbReference type="PANTHER" id="PTHR21403:SF10">
    <property type="entry name" value="ATP PHOSPHORIBOSYLTRANSFERASE"/>
    <property type="match status" value="1"/>
</dbReference>
<organism evidence="15 16">
    <name type="scientific">candidate division KD3-62 bacterium DG_56</name>
    <dbReference type="NCBI Taxonomy" id="1704032"/>
    <lineage>
        <taxon>Bacteria</taxon>
        <taxon>candidate division KD3-62</taxon>
    </lineage>
</organism>
<evidence type="ECO:0000256" key="12">
    <source>
        <dbReference type="ARBA" id="ARBA00024861"/>
    </source>
</evidence>
<evidence type="ECO:0000256" key="7">
    <source>
        <dbReference type="ARBA" id="ARBA00022676"/>
    </source>
</evidence>
<dbReference type="GO" id="GO:0000105">
    <property type="term" value="P:L-histidine biosynthetic process"/>
    <property type="evidence" value="ECO:0007669"/>
    <property type="project" value="UniProtKB-UniRule"/>
</dbReference>
<reference evidence="15 16" key="1">
    <citation type="journal article" date="2015" name="Microbiome">
        <title>Genomic resolution of linkages in carbon, nitrogen, and sulfur cycling among widespread estuary sediment bacteria.</title>
        <authorList>
            <person name="Baker B.J."/>
            <person name="Lazar C.S."/>
            <person name="Teske A.P."/>
            <person name="Dick G.J."/>
        </authorList>
    </citation>
    <scope>NUCLEOTIDE SEQUENCE [LARGE SCALE GENOMIC DNA]</scope>
    <source>
        <strain evidence="15">DG_56</strain>
    </source>
</reference>
<evidence type="ECO:0000256" key="11">
    <source>
        <dbReference type="ARBA" id="ARBA00023102"/>
    </source>
</evidence>
<evidence type="ECO:0000313" key="16">
    <source>
        <dbReference type="Proteomes" id="UP000052020"/>
    </source>
</evidence>
<keyword evidence="6" id="KW-0028">Amino-acid biosynthesis</keyword>
<evidence type="ECO:0000256" key="9">
    <source>
        <dbReference type="ARBA" id="ARBA00022741"/>
    </source>
</evidence>
<evidence type="ECO:0000256" key="6">
    <source>
        <dbReference type="ARBA" id="ARBA00022605"/>
    </source>
</evidence>
<dbReference type="EMBL" id="LIZY01000078">
    <property type="protein sequence ID" value="KPJ63585.1"/>
    <property type="molecule type" value="Genomic_DNA"/>
</dbReference>